<dbReference type="Proteomes" id="UP000675554">
    <property type="component" value="Unassembled WGS sequence"/>
</dbReference>
<keyword evidence="3" id="KW-0597">Phosphoprotein</keyword>
<dbReference type="PANTHER" id="PTHR45436:SF5">
    <property type="entry name" value="SENSOR HISTIDINE KINASE TRCS"/>
    <property type="match status" value="1"/>
</dbReference>
<evidence type="ECO:0000256" key="2">
    <source>
        <dbReference type="ARBA" id="ARBA00012438"/>
    </source>
</evidence>
<sequence length="902" mass="94256">MQWRNWRLLVKLAAVLLVPALLAVGLGVVQIHDDVTRANSYADMQRLVKMRGELRTLLKALQMERTMSVERLSAADADAGAGDAHDTDAADAADLRKQRQSVDSARTTVAHTRKQEVSLTDVAAHRYSDALGLMDRLPALRAQVTSGDVSSWSALNGYGKVITGVLDLDQALASGLQTPQLTRAATALYVLEAVEEQIHLEHAILAQAAGRGRSMTPTLTKALREADVRMRDRLADFRAVATPAELSEYKRTVTGPAVTRRADVVSTVLAQPLTSGTQQDAASLPVPADKWNRDSETAGNLVDKVSGGFLHKLRTSSAQAQDETSDRAGAASVILFAVLLLALTIGLGIGRHLLRSLTVLRSTALDVAENRLPAAVESMREGRKADGVVDVVPVHTTEEFGQLARAFDTVHAEAVRLAAEQAALRGDLRSTLVNLSRRSQSLVDRLLLMMEQLERHEEDPEQLASLFTLDHLATRMRRNNENMMVLCGSSLVRPAHGAALDTVLRGAVSEIEHYQRVLVQPSPAVDVVGYVAGDLGRLVAELLDNATTFSPPHTQVGIGGIRQADGSLLIEIQDGGIGMNESDLARANRRVATDTASDAPASRQLGLFVVGRLAGRHGIDVSLSSQPGVRGLRASVVVPAKLVTAQATAPSRTDQPGAVAGRRPAAALPTRTPGGRANGGRTDGGRTGGGQAGGGKADVGKADVGKASSGLPQRPVSGAAVTTRPAPGGRAAPQQPGGPSWFDHPASAASDHGANHGANHGAGNGANAQARRPAPEKPAPAPASASASASAPAARRPAGDGAREPGQPAGLTENGLPKRVPRTRPAPARTERPATATGAGDGNGYGNGNGNANRDGNGNGNEGAVSKNASRAHSFLSSYQSGIRRAQPDQTHNPSATGRETP</sequence>
<keyword evidence="7 9" id="KW-1133">Transmembrane helix</keyword>
<protein>
    <recommendedName>
        <fullName evidence="2">histidine kinase</fullName>
        <ecNumber evidence="2">2.7.13.3</ecNumber>
    </recommendedName>
</protein>
<feature type="region of interest" description="Disordered" evidence="8">
    <location>
        <begin position="647"/>
        <end position="902"/>
    </location>
</feature>
<dbReference type="Pfam" id="PF02518">
    <property type="entry name" value="HATPase_c"/>
    <property type="match status" value="1"/>
</dbReference>
<gene>
    <name evidence="11" type="ORF">KDA82_16210</name>
</gene>
<feature type="compositionally biased region" description="Low complexity" evidence="8">
    <location>
        <begin position="746"/>
        <end position="772"/>
    </location>
</feature>
<feature type="compositionally biased region" description="Low complexity" evidence="8">
    <location>
        <begin position="656"/>
        <end position="667"/>
    </location>
</feature>
<evidence type="ECO:0000256" key="3">
    <source>
        <dbReference type="ARBA" id="ARBA00022553"/>
    </source>
</evidence>
<evidence type="ECO:0000256" key="5">
    <source>
        <dbReference type="ARBA" id="ARBA00022692"/>
    </source>
</evidence>
<dbReference type="InterPro" id="IPR003594">
    <property type="entry name" value="HATPase_dom"/>
</dbReference>
<dbReference type="PROSITE" id="PS50109">
    <property type="entry name" value="HIS_KIN"/>
    <property type="match status" value="1"/>
</dbReference>
<dbReference type="GO" id="GO:0004673">
    <property type="term" value="F:protein histidine kinase activity"/>
    <property type="evidence" value="ECO:0007669"/>
    <property type="project" value="UniProtKB-EC"/>
</dbReference>
<dbReference type="Gene3D" id="6.10.340.10">
    <property type="match status" value="1"/>
</dbReference>
<dbReference type="Pfam" id="PF08376">
    <property type="entry name" value="NIT"/>
    <property type="match status" value="1"/>
</dbReference>
<dbReference type="GO" id="GO:0000160">
    <property type="term" value="P:phosphorelay signal transduction system"/>
    <property type="evidence" value="ECO:0007669"/>
    <property type="project" value="TreeGrafter"/>
</dbReference>
<dbReference type="EMBL" id="JAGSMN010000356">
    <property type="protein sequence ID" value="MBR7674532.1"/>
    <property type="molecule type" value="Genomic_DNA"/>
</dbReference>
<dbReference type="AlphaFoldDB" id="A0A8T4ITG1"/>
<feature type="compositionally biased region" description="Low complexity" evidence="8">
    <location>
        <begin position="823"/>
        <end position="838"/>
    </location>
</feature>
<dbReference type="InterPro" id="IPR005467">
    <property type="entry name" value="His_kinase_dom"/>
</dbReference>
<evidence type="ECO:0000256" key="8">
    <source>
        <dbReference type="SAM" id="MobiDB-lite"/>
    </source>
</evidence>
<keyword evidence="9" id="KW-0472">Membrane</keyword>
<dbReference type="InterPro" id="IPR050428">
    <property type="entry name" value="TCS_sensor_his_kinase"/>
</dbReference>
<dbReference type="EC" id="2.7.13.3" evidence="2"/>
<accession>A0A8T4ITG1</accession>
<dbReference type="GO" id="GO:0005886">
    <property type="term" value="C:plasma membrane"/>
    <property type="evidence" value="ECO:0007669"/>
    <property type="project" value="TreeGrafter"/>
</dbReference>
<name>A0A8T4ITG1_9ACTN</name>
<evidence type="ECO:0000259" key="10">
    <source>
        <dbReference type="PROSITE" id="PS50109"/>
    </source>
</evidence>
<evidence type="ECO:0000256" key="1">
    <source>
        <dbReference type="ARBA" id="ARBA00000085"/>
    </source>
</evidence>
<dbReference type="PANTHER" id="PTHR45436">
    <property type="entry name" value="SENSOR HISTIDINE KINASE YKOH"/>
    <property type="match status" value="1"/>
</dbReference>
<keyword evidence="5 9" id="KW-0812">Transmembrane</keyword>
<reference evidence="11" key="1">
    <citation type="submission" date="2021-04" db="EMBL/GenBank/DDBJ databases">
        <title>Sequencing of actinobacteria type strains.</title>
        <authorList>
            <person name="Nguyen G.-S."/>
            <person name="Wentzel A."/>
        </authorList>
    </citation>
    <scope>NUCLEOTIDE SEQUENCE</scope>
    <source>
        <strain evidence="11">DSM 42095</strain>
    </source>
</reference>
<dbReference type="InterPro" id="IPR036890">
    <property type="entry name" value="HATPase_C_sf"/>
</dbReference>
<evidence type="ECO:0000313" key="11">
    <source>
        <dbReference type="EMBL" id="MBR7674532.1"/>
    </source>
</evidence>
<feature type="compositionally biased region" description="Polar residues" evidence="8">
    <location>
        <begin position="867"/>
        <end position="881"/>
    </location>
</feature>
<comment type="caution">
    <text evidence="11">The sequence shown here is derived from an EMBL/GenBank/DDBJ whole genome shotgun (WGS) entry which is preliminary data.</text>
</comment>
<feature type="compositionally biased region" description="Gly residues" evidence="8">
    <location>
        <begin position="676"/>
        <end position="697"/>
    </location>
</feature>
<evidence type="ECO:0000256" key="4">
    <source>
        <dbReference type="ARBA" id="ARBA00022679"/>
    </source>
</evidence>
<feature type="compositionally biased region" description="Low complexity" evidence="8">
    <location>
        <begin position="724"/>
        <end position="739"/>
    </location>
</feature>
<evidence type="ECO:0000313" key="12">
    <source>
        <dbReference type="Proteomes" id="UP000675554"/>
    </source>
</evidence>
<feature type="compositionally biased region" description="Low complexity" evidence="8">
    <location>
        <begin position="782"/>
        <end position="796"/>
    </location>
</feature>
<feature type="compositionally biased region" description="Gly residues" evidence="8">
    <location>
        <begin position="839"/>
        <end position="849"/>
    </location>
</feature>
<evidence type="ECO:0000256" key="6">
    <source>
        <dbReference type="ARBA" id="ARBA00022777"/>
    </source>
</evidence>
<proteinExistence type="predicted"/>
<dbReference type="Gene3D" id="3.30.565.10">
    <property type="entry name" value="Histidine kinase-like ATPase, C-terminal domain"/>
    <property type="match status" value="1"/>
</dbReference>
<comment type="catalytic activity">
    <reaction evidence="1">
        <text>ATP + protein L-histidine = ADP + protein N-phospho-L-histidine.</text>
        <dbReference type="EC" id="2.7.13.3"/>
    </reaction>
</comment>
<organism evidence="11 12">
    <name type="scientific">Streptomyces daliensis</name>
    <dbReference type="NCBI Taxonomy" id="299421"/>
    <lineage>
        <taxon>Bacteria</taxon>
        <taxon>Bacillati</taxon>
        <taxon>Actinomycetota</taxon>
        <taxon>Actinomycetes</taxon>
        <taxon>Kitasatosporales</taxon>
        <taxon>Streptomycetaceae</taxon>
        <taxon>Streptomyces</taxon>
    </lineage>
</organism>
<feature type="compositionally biased region" description="Polar residues" evidence="8">
    <location>
        <begin position="888"/>
        <end position="902"/>
    </location>
</feature>
<feature type="domain" description="Histidine kinase" evidence="10">
    <location>
        <begin position="535"/>
        <end position="642"/>
    </location>
</feature>
<dbReference type="InterPro" id="IPR013587">
    <property type="entry name" value="Nitrate/nitrite_sensing"/>
</dbReference>
<keyword evidence="6" id="KW-0418">Kinase</keyword>
<evidence type="ECO:0000256" key="7">
    <source>
        <dbReference type="ARBA" id="ARBA00022989"/>
    </source>
</evidence>
<dbReference type="SUPFAM" id="SSF55874">
    <property type="entry name" value="ATPase domain of HSP90 chaperone/DNA topoisomerase II/histidine kinase"/>
    <property type="match status" value="1"/>
</dbReference>
<feature type="transmembrane region" description="Helical" evidence="9">
    <location>
        <begin position="328"/>
        <end position="349"/>
    </location>
</feature>
<evidence type="ECO:0000256" key="9">
    <source>
        <dbReference type="SAM" id="Phobius"/>
    </source>
</evidence>
<dbReference type="SMART" id="SM00387">
    <property type="entry name" value="HATPase_c"/>
    <property type="match status" value="1"/>
</dbReference>
<keyword evidence="4" id="KW-0808">Transferase</keyword>
<keyword evidence="12" id="KW-1185">Reference proteome</keyword>